<dbReference type="SMART" id="SM00487">
    <property type="entry name" value="DEXDc"/>
    <property type="match status" value="1"/>
</dbReference>
<dbReference type="GO" id="GO:0016787">
    <property type="term" value="F:hydrolase activity"/>
    <property type="evidence" value="ECO:0007669"/>
    <property type="project" value="UniProtKB-KW"/>
</dbReference>
<dbReference type="SUPFAM" id="SSF52540">
    <property type="entry name" value="P-loop containing nucleoside triphosphate hydrolases"/>
    <property type="match status" value="1"/>
</dbReference>
<feature type="compositionally biased region" description="Basic and acidic residues" evidence="6">
    <location>
        <begin position="51"/>
        <end position="63"/>
    </location>
</feature>
<keyword evidence="10" id="KW-1185">Reference proteome</keyword>
<feature type="coiled-coil region" evidence="5">
    <location>
        <begin position="152"/>
        <end position="179"/>
    </location>
</feature>
<feature type="domain" description="Helicase ATP-binding" evidence="7">
    <location>
        <begin position="231"/>
        <end position="410"/>
    </location>
</feature>
<keyword evidence="5" id="KW-0175">Coiled coil</keyword>
<dbReference type="InterPro" id="IPR027417">
    <property type="entry name" value="P-loop_NTPase"/>
</dbReference>
<dbReference type="GO" id="GO:0004386">
    <property type="term" value="F:helicase activity"/>
    <property type="evidence" value="ECO:0007669"/>
    <property type="project" value="UniProtKB-KW"/>
</dbReference>
<feature type="region of interest" description="Disordered" evidence="6">
    <location>
        <begin position="43"/>
        <end position="63"/>
    </location>
</feature>
<feature type="domain" description="Helicase C-terminal" evidence="8">
    <location>
        <begin position="430"/>
        <end position="586"/>
    </location>
</feature>
<keyword evidence="1" id="KW-0547">Nucleotide-binding</keyword>
<dbReference type="RefSeq" id="WP_343772682.1">
    <property type="nucleotide sequence ID" value="NZ_BAAADV010000001.1"/>
</dbReference>
<evidence type="ECO:0000256" key="4">
    <source>
        <dbReference type="ARBA" id="ARBA00022840"/>
    </source>
</evidence>
<keyword evidence="2" id="KW-0378">Hydrolase</keyword>
<dbReference type="PANTHER" id="PTHR47961">
    <property type="entry name" value="DNA POLYMERASE THETA, PUTATIVE (AFU_ORTHOLOGUE AFUA_1G05260)-RELATED"/>
    <property type="match status" value="1"/>
</dbReference>
<dbReference type="GO" id="GO:0005524">
    <property type="term" value="F:ATP binding"/>
    <property type="evidence" value="ECO:0007669"/>
    <property type="project" value="UniProtKB-KW"/>
</dbReference>
<dbReference type="GO" id="GO:0003676">
    <property type="term" value="F:nucleic acid binding"/>
    <property type="evidence" value="ECO:0007669"/>
    <property type="project" value="InterPro"/>
</dbReference>
<evidence type="ECO:0000313" key="9">
    <source>
        <dbReference type="EMBL" id="GAA0665939.1"/>
    </source>
</evidence>
<comment type="caution">
    <text evidence="9">The sequence shown here is derived from an EMBL/GenBank/DDBJ whole genome shotgun (WGS) entry which is preliminary data.</text>
</comment>
<dbReference type="PROSITE" id="PS51194">
    <property type="entry name" value="HELICASE_CTER"/>
    <property type="match status" value="1"/>
</dbReference>
<dbReference type="PROSITE" id="PS51192">
    <property type="entry name" value="HELICASE_ATP_BIND_1"/>
    <property type="match status" value="1"/>
</dbReference>
<dbReference type="EMBL" id="BAAADV010000001">
    <property type="protein sequence ID" value="GAA0665939.1"/>
    <property type="molecule type" value="Genomic_DNA"/>
</dbReference>
<dbReference type="SMART" id="SM00490">
    <property type="entry name" value="HELICc"/>
    <property type="match status" value="1"/>
</dbReference>
<evidence type="ECO:0000256" key="5">
    <source>
        <dbReference type="SAM" id="Coils"/>
    </source>
</evidence>
<dbReference type="GO" id="GO:0140097">
    <property type="term" value="F:catalytic activity, acting on DNA"/>
    <property type="evidence" value="ECO:0007669"/>
    <property type="project" value="UniProtKB-ARBA"/>
</dbReference>
<organism evidence="9 10">
    <name type="scientific">Natronoarchaeum mannanilyticum</name>
    <dbReference type="NCBI Taxonomy" id="926360"/>
    <lineage>
        <taxon>Archaea</taxon>
        <taxon>Methanobacteriati</taxon>
        <taxon>Methanobacteriota</taxon>
        <taxon>Stenosarchaea group</taxon>
        <taxon>Halobacteria</taxon>
        <taxon>Halobacteriales</taxon>
        <taxon>Natronoarchaeaceae</taxon>
    </lineage>
</organism>
<dbReference type="InterPro" id="IPR001650">
    <property type="entry name" value="Helicase_C-like"/>
</dbReference>
<proteinExistence type="predicted"/>
<dbReference type="PANTHER" id="PTHR47961:SF1">
    <property type="entry name" value="ATP-DEPENDENT HELICASE MJ1401-RELATED"/>
    <property type="match status" value="1"/>
</dbReference>
<reference evidence="9 10" key="1">
    <citation type="journal article" date="2019" name="Int. J. Syst. Evol. Microbiol.">
        <title>The Global Catalogue of Microorganisms (GCM) 10K type strain sequencing project: providing services to taxonomists for standard genome sequencing and annotation.</title>
        <authorList>
            <consortium name="The Broad Institute Genomics Platform"/>
            <consortium name="The Broad Institute Genome Sequencing Center for Infectious Disease"/>
            <person name="Wu L."/>
            <person name="Ma J."/>
        </authorList>
    </citation>
    <scope>NUCLEOTIDE SEQUENCE [LARGE SCALE GENOMIC DNA]</scope>
    <source>
        <strain evidence="9 10">JCM 16328</strain>
    </source>
</reference>
<evidence type="ECO:0000259" key="8">
    <source>
        <dbReference type="PROSITE" id="PS51194"/>
    </source>
</evidence>
<evidence type="ECO:0000256" key="6">
    <source>
        <dbReference type="SAM" id="MobiDB-lite"/>
    </source>
</evidence>
<dbReference type="AlphaFoldDB" id="A0AAV3T7S0"/>
<evidence type="ECO:0000256" key="3">
    <source>
        <dbReference type="ARBA" id="ARBA00022806"/>
    </source>
</evidence>
<evidence type="ECO:0000313" key="10">
    <source>
        <dbReference type="Proteomes" id="UP001500420"/>
    </source>
</evidence>
<accession>A0AAV3T7S0</accession>
<evidence type="ECO:0000256" key="1">
    <source>
        <dbReference type="ARBA" id="ARBA00022741"/>
    </source>
</evidence>
<dbReference type="Pfam" id="PF00270">
    <property type="entry name" value="DEAD"/>
    <property type="match status" value="1"/>
</dbReference>
<protein>
    <submittedName>
        <fullName evidence="9">DEAD/DEAH box helicase</fullName>
    </submittedName>
</protein>
<keyword evidence="3 9" id="KW-0347">Helicase</keyword>
<evidence type="ECO:0000259" key="7">
    <source>
        <dbReference type="PROSITE" id="PS51192"/>
    </source>
</evidence>
<dbReference type="InterPro" id="IPR050474">
    <property type="entry name" value="Hel308_SKI2-like"/>
</dbReference>
<keyword evidence="4" id="KW-0067">ATP-binding</keyword>
<sequence>MSRQVQQVDTLFLHESQGDYYVVARRDDARLFRARLDLKETSAGPRPGRFRIKDGSSEEPRNPDEFVDIARMADRIRISEQTAPEHRDRLREMLDGYQLSAKVVRTCRICASAGRYSPLTSETAIQKDDEHVCPDCAKQELERELSYQGGLTSAAQNRLEELLLEVQDLERITNLLKGELDPDLTKFDTISATTDEVDPVPTDSLDLHPGIQNMLENRFDTLLPVQSLAVENGLLEGEDQLVVSATATGKTLVGEMTGIDRVLNGKGTMLFLVPLVALANQKHEDFEDEYGDMVDVSIRVGASRVKDNGERFDPNADVIVGTYEGIDHALRTGRDLGDIGTVVIDEVHTLKEEERGHRLDGLISRLKHYCEQREQERRDYSGAQYIYLSATVGNPRELAEGLRANLVEFEERPIPIERHVTFADQQEKTRLENKLVRREFDSESSKGYRGQTIIFTNSRRRCHEISRKLEYESAAYHAGLDYGQRKAVERKFGNQDLAAVVTTAALAAGVDFPASQVIFDTLAMGIEWLSVQEFHQMLGRAGRPDYHDKGTVYVLVEPDTSYHSSMEMSEDEVAFKLLKGEMEDVRTVYDERAAVEETLANVTVAGKGAKRLNDRMLGDVPTKHALGKLLQYEFIDGFEPTELGRVVTSHFLSPGDAFTMLDGIRKDKHPYDIVADIELQDEF</sequence>
<dbReference type="Pfam" id="PF00271">
    <property type="entry name" value="Helicase_C"/>
    <property type="match status" value="1"/>
</dbReference>
<dbReference type="Proteomes" id="UP001500420">
    <property type="component" value="Unassembled WGS sequence"/>
</dbReference>
<evidence type="ECO:0000256" key="2">
    <source>
        <dbReference type="ARBA" id="ARBA00022801"/>
    </source>
</evidence>
<gene>
    <name evidence="9" type="ORF">GCM10009020_08890</name>
</gene>
<dbReference type="InterPro" id="IPR011545">
    <property type="entry name" value="DEAD/DEAH_box_helicase_dom"/>
</dbReference>
<dbReference type="Gene3D" id="3.40.50.300">
    <property type="entry name" value="P-loop containing nucleotide triphosphate hydrolases"/>
    <property type="match status" value="2"/>
</dbReference>
<name>A0AAV3T7S0_9EURY</name>
<dbReference type="InterPro" id="IPR014001">
    <property type="entry name" value="Helicase_ATP-bd"/>
</dbReference>